<protein>
    <submittedName>
        <fullName evidence="9">ABC transporter permease</fullName>
    </submittedName>
</protein>
<dbReference type="RefSeq" id="WP_114646642.1">
    <property type="nucleotide sequence ID" value="NZ_QQNH01000023.1"/>
</dbReference>
<dbReference type="AlphaFoldDB" id="A0A369W0D7"/>
<dbReference type="GO" id="GO:0005886">
    <property type="term" value="C:plasma membrane"/>
    <property type="evidence" value="ECO:0007669"/>
    <property type="project" value="UniProtKB-SubCell"/>
</dbReference>
<gene>
    <name evidence="9" type="ORF">DVH29_13125</name>
</gene>
<dbReference type="Gene3D" id="1.10.3720.10">
    <property type="entry name" value="MetI-like"/>
    <property type="match status" value="1"/>
</dbReference>
<feature type="transmembrane region" description="Helical" evidence="7">
    <location>
        <begin position="245"/>
        <end position="266"/>
    </location>
</feature>
<accession>A0A369W0D7</accession>
<comment type="caution">
    <text evidence="9">The sequence shown here is derived from an EMBL/GenBank/DDBJ whole genome shotgun (WGS) entry which is preliminary data.</text>
</comment>
<feature type="domain" description="ABC transmembrane type-1" evidence="8">
    <location>
        <begin position="83"/>
        <end position="261"/>
    </location>
</feature>
<evidence type="ECO:0000256" key="6">
    <source>
        <dbReference type="ARBA" id="ARBA00023136"/>
    </source>
</evidence>
<proteinExistence type="inferred from homology"/>
<feature type="transmembrane region" description="Helical" evidence="7">
    <location>
        <begin position="63"/>
        <end position="85"/>
    </location>
</feature>
<feature type="transmembrane region" description="Helical" evidence="7">
    <location>
        <begin position="121"/>
        <end position="143"/>
    </location>
</feature>
<reference evidence="10" key="1">
    <citation type="submission" date="2018-07" db="EMBL/GenBank/DDBJ databases">
        <authorList>
            <person name="Liu B.-T."/>
            <person name="Du Z."/>
        </authorList>
    </citation>
    <scope>NUCLEOTIDE SEQUENCE [LARGE SCALE GENOMIC DNA]</scope>
    <source>
        <strain evidence="10">XYN52</strain>
    </source>
</reference>
<sequence>MTVEAAEQSAPIADHGDGPTLFDRIPQPVSILGFGAAIVLLWYLVTASGIVSPLILPTPLQTLNQLITVGANLFTGGYVLSAMWITTQEVLWGFAIAVVVGILLGILVSETRFGERAVMPYLVALDTMPKIAFAPLFVAWFGFSIESKIALAVYVSLFPVIVGTAAGVRSADENSLMLFRTMGVSRLKTLIHLKIPAGLPQIFTGLKIASLSVMAGAITAEFLGGGKGVGELIRIAATQLDTARVFALIIYLSLLGVALFGFVTVLERYVVFWRNSDPGRE</sequence>
<dbReference type="Pfam" id="PF00528">
    <property type="entry name" value="BPD_transp_1"/>
    <property type="match status" value="1"/>
</dbReference>
<evidence type="ECO:0000256" key="4">
    <source>
        <dbReference type="ARBA" id="ARBA00022692"/>
    </source>
</evidence>
<feature type="transmembrane region" description="Helical" evidence="7">
    <location>
        <begin position="31"/>
        <end position="56"/>
    </location>
</feature>
<evidence type="ECO:0000259" key="8">
    <source>
        <dbReference type="PROSITE" id="PS50928"/>
    </source>
</evidence>
<evidence type="ECO:0000256" key="3">
    <source>
        <dbReference type="ARBA" id="ARBA00022475"/>
    </source>
</evidence>
<evidence type="ECO:0000256" key="7">
    <source>
        <dbReference type="RuleBase" id="RU363032"/>
    </source>
</evidence>
<keyword evidence="5 7" id="KW-1133">Transmembrane helix</keyword>
<evidence type="ECO:0000256" key="1">
    <source>
        <dbReference type="ARBA" id="ARBA00004651"/>
    </source>
</evidence>
<dbReference type="GO" id="GO:0055085">
    <property type="term" value="P:transmembrane transport"/>
    <property type="evidence" value="ECO:0007669"/>
    <property type="project" value="InterPro"/>
</dbReference>
<comment type="subcellular location">
    <subcellularLocation>
        <location evidence="1 7">Cell membrane</location>
        <topology evidence="1 7">Multi-pass membrane protein</topology>
    </subcellularLocation>
</comment>
<feature type="transmembrane region" description="Helical" evidence="7">
    <location>
        <begin position="91"/>
        <end position="109"/>
    </location>
</feature>
<dbReference type="CDD" id="cd06261">
    <property type="entry name" value="TM_PBP2"/>
    <property type="match status" value="1"/>
</dbReference>
<dbReference type="InterPro" id="IPR035906">
    <property type="entry name" value="MetI-like_sf"/>
</dbReference>
<dbReference type="OrthoDB" id="9786495at2"/>
<keyword evidence="2 7" id="KW-0813">Transport</keyword>
<keyword evidence="10" id="KW-1185">Reference proteome</keyword>
<name>A0A369W0D7_9HYPH</name>
<feature type="transmembrane region" description="Helical" evidence="7">
    <location>
        <begin position="149"/>
        <end position="168"/>
    </location>
</feature>
<evidence type="ECO:0000256" key="2">
    <source>
        <dbReference type="ARBA" id="ARBA00022448"/>
    </source>
</evidence>
<keyword evidence="6 7" id="KW-0472">Membrane</keyword>
<dbReference type="PANTHER" id="PTHR30151">
    <property type="entry name" value="ALKANE SULFONATE ABC TRANSPORTER-RELATED, MEMBRANE SUBUNIT"/>
    <property type="match status" value="1"/>
</dbReference>
<evidence type="ECO:0000256" key="5">
    <source>
        <dbReference type="ARBA" id="ARBA00022989"/>
    </source>
</evidence>
<dbReference type="InterPro" id="IPR000515">
    <property type="entry name" value="MetI-like"/>
</dbReference>
<dbReference type="EMBL" id="QQNH01000023">
    <property type="protein sequence ID" value="RDE08106.1"/>
    <property type="molecule type" value="Genomic_DNA"/>
</dbReference>
<dbReference type="SUPFAM" id="SSF161098">
    <property type="entry name" value="MetI-like"/>
    <property type="match status" value="1"/>
</dbReference>
<comment type="similarity">
    <text evidence="7">Belongs to the binding-protein-dependent transport system permease family.</text>
</comment>
<dbReference type="PANTHER" id="PTHR30151:SF20">
    <property type="entry name" value="ABC TRANSPORTER PERMEASE PROTEIN HI_0355-RELATED"/>
    <property type="match status" value="1"/>
</dbReference>
<keyword evidence="4 7" id="KW-0812">Transmembrane</keyword>
<dbReference type="Proteomes" id="UP000253759">
    <property type="component" value="Unassembled WGS sequence"/>
</dbReference>
<evidence type="ECO:0000313" key="10">
    <source>
        <dbReference type="Proteomes" id="UP000253759"/>
    </source>
</evidence>
<keyword evidence="3" id="KW-1003">Cell membrane</keyword>
<evidence type="ECO:0000313" key="9">
    <source>
        <dbReference type="EMBL" id="RDE08106.1"/>
    </source>
</evidence>
<organism evidence="9 10">
    <name type="scientific">Pelagibacterium lacus</name>
    <dbReference type="NCBI Taxonomy" id="2282655"/>
    <lineage>
        <taxon>Bacteria</taxon>
        <taxon>Pseudomonadati</taxon>
        <taxon>Pseudomonadota</taxon>
        <taxon>Alphaproteobacteria</taxon>
        <taxon>Hyphomicrobiales</taxon>
        <taxon>Devosiaceae</taxon>
        <taxon>Pelagibacterium</taxon>
    </lineage>
</organism>
<dbReference type="PROSITE" id="PS50928">
    <property type="entry name" value="ABC_TM1"/>
    <property type="match status" value="1"/>
</dbReference>